<reference evidence="2" key="1">
    <citation type="submission" date="2025-08" db="UniProtKB">
        <authorList>
            <consortium name="RefSeq"/>
        </authorList>
    </citation>
    <scope>IDENTIFICATION</scope>
    <source>
        <tissue evidence="2">Whole organism</tissue>
    </source>
</reference>
<dbReference type="KEGG" id="foc:127748869"/>
<dbReference type="AlphaFoldDB" id="A0A9C6TPC9"/>
<evidence type="ECO:0000313" key="2">
    <source>
        <dbReference type="RefSeq" id="XP_052120176.1"/>
    </source>
</evidence>
<organism evidence="1 2">
    <name type="scientific">Frankliniella occidentalis</name>
    <name type="common">Western flower thrips</name>
    <name type="synonym">Euthrips occidentalis</name>
    <dbReference type="NCBI Taxonomy" id="133901"/>
    <lineage>
        <taxon>Eukaryota</taxon>
        <taxon>Metazoa</taxon>
        <taxon>Ecdysozoa</taxon>
        <taxon>Arthropoda</taxon>
        <taxon>Hexapoda</taxon>
        <taxon>Insecta</taxon>
        <taxon>Pterygota</taxon>
        <taxon>Neoptera</taxon>
        <taxon>Paraneoptera</taxon>
        <taxon>Thysanoptera</taxon>
        <taxon>Terebrantia</taxon>
        <taxon>Thripoidea</taxon>
        <taxon>Thripidae</taxon>
        <taxon>Frankliniella</taxon>
    </lineage>
</organism>
<dbReference type="GeneID" id="127748869"/>
<name>A0A9C6TPC9_FRAOC</name>
<keyword evidence="1" id="KW-1185">Reference proteome</keyword>
<protein>
    <submittedName>
        <fullName evidence="2">Uncharacterized protein LOC127748869</fullName>
    </submittedName>
</protein>
<dbReference type="RefSeq" id="XP_052120176.1">
    <property type="nucleotide sequence ID" value="XM_052264216.1"/>
</dbReference>
<accession>A0A9C6TPC9</accession>
<gene>
    <name evidence="2" type="primary">LOC127748869</name>
</gene>
<sequence length="138" mass="15638">MLPTLVCCCCRWHASRPPAGHARVFTTAAHSDTNEPLSSAAQLLEFQRANMLVIVLVLGLMLSREGIDGKVIKSLIGPYISYGERFYMCPPDNGSLPWTWHLHATHFNPYKPKELQRLTGNVTFRSFPLDDNTWVRHC</sequence>
<evidence type="ECO:0000313" key="1">
    <source>
        <dbReference type="Proteomes" id="UP000504606"/>
    </source>
</evidence>
<dbReference type="Proteomes" id="UP000504606">
    <property type="component" value="Unplaced"/>
</dbReference>
<proteinExistence type="predicted"/>